<evidence type="ECO:0000256" key="3">
    <source>
        <dbReference type="ARBA" id="ARBA00022722"/>
    </source>
</evidence>
<dbReference type="SUPFAM" id="SSF56672">
    <property type="entry name" value="DNA/RNA polymerases"/>
    <property type="match status" value="1"/>
</dbReference>
<keyword evidence="1" id="KW-0808">Transferase</keyword>
<feature type="domain" description="Reverse transcriptase RNase H-like" evidence="7">
    <location>
        <begin position="76"/>
        <end position="143"/>
    </location>
</feature>
<accession>A0AAV3PCL5</accession>
<gene>
    <name evidence="8" type="ORF">LIER_43061</name>
</gene>
<keyword evidence="4" id="KW-0255">Endonuclease</keyword>
<dbReference type="AlphaFoldDB" id="A0AAV3PCL5"/>
<dbReference type="EMBL" id="BAABME010032425">
    <property type="protein sequence ID" value="GAA0149482.1"/>
    <property type="molecule type" value="Genomic_DNA"/>
</dbReference>
<evidence type="ECO:0000313" key="9">
    <source>
        <dbReference type="Proteomes" id="UP001454036"/>
    </source>
</evidence>
<keyword evidence="9" id="KW-1185">Reference proteome</keyword>
<name>A0AAV3PCL5_LITER</name>
<evidence type="ECO:0000256" key="5">
    <source>
        <dbReference type="ARBA" id="ARBA00022801"/>
    </source>
</evidence>
<sequence>MQSPRTQNEVQCLMGRIIALTRFISRSGDMNFPFFKDIKKRREFEWTPECEESLQELKVYIQSPQLLTRPIAGDILRVMRGAETRYSLNEKLVYALIVAAQKLKPYSEAHPVEVITEQPLRQILKTPSRSEMIVKWAIEQSEFDLRYKPQTSIKARALENFMVECTHEPDEGAPSWLTYTTRKRSKYDIIIKCHTNVAACVTLLQPVHARIIKTRKNFRVKKL</sequence>
<dbReference type="GO" id="GO:0016787">
    <property type="term" value="F:hydrolase activity"/>
    <property type="evidence" value="ECO:0007669"/>
    <property type="project" value="UniProtKB-KW"/>
</dbReference>
<comment type="caution">
    <text evidence="8">The sequence shown here is derived from an EMBL/GenBank/DDBJ whole genome shotgun (WGS) entry which is preliminary data.</text>
</comment>
<keyword evidence="6" id="KW-0695">RNA-directed DNA polymerase</keyword>
<reference evidence="8 9" key="1">
    <citation type="submission" date="2024-01" db="EMBL/GenBank/DDBJ databases">
        <title>The complete chloroplast genome sequence of Lithospermum erythrorhizon: insights into the phylogenetic relationship among Boraginaceae species and the maternal lineages of purple gromwells.</title>
        <authorList>
            <person name="Okada T."/>
            <person name="Watanabe K."/>
        </authorList>
    </citation>
    <scope>NUCLEOTIDE SEQUENCE [LARGE SCALE GENOMIC DNA]</scope>
</reference>
<dbReference type="InterPro" id="IPR043502">
    <property type="entry name" value="DNA/RNA_pol_sf"/>
</dbReference>
<dbReference type="Pfam" id="PF17917">
    <property type="entry name" value="RT_RNaseH"/>
    <property type="match status" value="1"/>
</dbReference>
<dbReference type="InterPro" id="IPR043128">
    <property type="entry name" value="Rev_trsase/Diguanyl_cyclase"/>
</dbReference>
<dbReference type="InterPro" id="IPR041373">
    <property type="entry name" value="RT_RNaseH"/>
</dbReference>
<evidence type="ECO:0000259" key="7">
    <source>
        <dbReference type="Pfam" id="PF17917"/>
    </source>
</evidence>
<dbReference type="Gene3D" id="3.30.70.270">
    <property type="match status" value="1"/>
</dbReference>
<keyword evidence="3" id="KW-0540">Nuclease</keyword>
<protein>
    <recommendedName>
        <fullName evidence="7">Reverse transcriptase RNase H-like domain-containing protein</fullName>
    </recommendedName>
</protein>
<dbReference type="PANTHER" id="PTHR48475:SF2">
    <property type="entry name" value="RIBONUCLEASE H"/>
    <property type="match status" value="1"/>
</dbReference>
<dbReference type="GO" id="GO:0003964">
    <property type="term" value="F:RNA-directed DNA polymerase activity"/>
    <property type="evidence" value="ECO:0007669"/>
    <property type="project" value="UniProtKB-KW"/>
</dbReference>
<dbReference type="GO" id="GO:0004519">
    <property type="term" value="F:endonuclease activity"/>
    <property type="evidence" value="ECO:0007669"/>
    <property type="project" value="UniProtKB-KW"/>
</dbReference>
<evidence type="ECO:0000256" key="1">
    <source>
        <dbReference type="ARBA" id="ARBA00022679"/>
    </source>
</evidence>
<dbReference type="PANTHER" id="PTHR48475">
    <property type="entry name" value="RIBONUCLEASE H"/>
    <property type="match status" value="1"/>
</dbReference>
<keyword evidence="2" id="KW-0548">Nucleotidyltransferase</keyword>
<keyword evidence="5" id="KW-0378">Hydrolase</keyword>
<evidence type="ECO:0000256" key="2">
    <source>
        <dbReference type="ARBA" id="ARBA00022695"/>
    </source>
</evidence>
<evidence type="ECO:0000313" key="8">
    <source>
        <dbReference type="EMBL" id="GAA0149482.1"/>
    </source>
</evidence>
<evidence type="ECO:0000256" key="6">
    <source>
        <dbReference type="ARBA" id="ARBA00022918"/>
    </source>
</evidence>
<organism evidence="8 9">
    <name type="scientific">Lithospermum erythrorhizon</name>
    <name type="common">Purple gromwell</name>
    <name type="synonym">Lithospermum officinale var. erythrorhizon</name>
    <dbReference type="NCBI Taxonomy" id="34254"/>
    <lineage>
        <taxon>Eukaryota</taxon>
        <taxon>Viridiplantae</taxon>
        <taxon>Streptophyta</taxon>
        <taxon>Embryophyta</taxon>
        <taxon>Tracheophyta</taxon>
        <taxon>Spermatophyta</taxon>
        <taxon>Magnoliopsida</taxon>
        <taxon>eudicotyledons</taxon>
        <taxon>Gunneridae</taxon>
        <taxon>Pentapetalae</taxon>
        <taxon>asterids</taxon>
        <taxon>lamiids</taxon>
        <taxon>Boraginales</taxon>
        <taxon>Boraginaceae</taxon>
        <taxon>Boraginoideae</taxon>
        <taxon>Lithospermeae</taxon>
        <taxon>Lithospermum</taxon>
    </lineage>
</organism>
<proteinExistence type="predicted"/>
<dbReference type="Proteomes" id="UP001454036">
    <property type="component" value="Unassembled WGS sequence"/>
</dbReference>
<evidence type="ECO:0000256" key="4">
    <source>
        <dbReference type="ARBA" id="ARBA00022759"/>
    </source>
</evidence>